<dbReference type="Gene3D" id="3.40.50.850">
    <property type="entry name" value="Isochorismatase-like"/>
    <property type="match status" value="1"/>
</dbReference>
<dbReference type="InterPro" id="IPR000868">
    <property type="entry name" value="Isochorismatase-like_dom"/>
</dbReference>
<dbReference type="InterPro" id="IPR050993">
    <property type="entry name" value="Isochorismatase_domain"/>
</dbReference>
<dbReference type="EMBL" id="CP002292">
    <property type="protein sequence ID" value="ADP71425.1"/>
    <property type="molecule type" value="Genomic_DNA"/>
</dbReference>
<dbReference type="eggNOG" id="COG1335">
    <property type="taxonomic scope" value="Bacteria"/>
</dbReference>
<keyword evidence="2" id="KW-0378">Hydrolase</keyword>
<dbReference type="KEGG" id="rva:Rvan_2200"/>
<feature type="domain" description="Isochorismatase-like" evidence="1">
    <location>
        <begin position="26"/>
        <end position="169"/>
    </location>
</feature>
<organism evidence="2 3">
    <name type="scientific">Rhodomicrobium vannielii (strain ATCC 17100 / DSM 162 / LMG 4299 / NCIMB 10020 / ATH 3.1.1)</name>
    <dbReference type="NCBI Taxonomy" id="648757"/>
    <lineage>
        <taxon>Bacteria</taxon>
        <taxon>Pseudomonadati</taxon>
        <taxon>Pseudomonadota</taxon>
        <taxon>Alphaproteobacteria</taxon>
        <taxon>Hyphomicrobiales</taxon>
        <taxon>Hyphomicrobiaceae</taxon>
        <taxon>Rhodomicrobium</taxon>
    </lineage>
</organism>
<evidence type="ECO:0000259" key="1">
    <source>
        <dbReference type="Pfam" id="PF00857"/>
    </source>
</evidence>
<sequence>MGGAKLGIPVEQIRNRPMPTLAPENSLLLAIDFQPRLMAVIEDAATVVGHAKKLRAAASLLGVPTLFTEQYAKGLGTTVEDLAPMEAFQKMTFDACGTPGFLDRLGEGKDIVVAGCEAHICVLQTVLSLLDAGRRIFVVRDAIGSRRAESKETAVRRMERHGAEIVTVEMVVFEWLQTAENARFREAAALIK</sequence>
<dbReference type="HOGENOM" id="CLU_066901_0_1_5"/>
<protein>
    <submittedName>
        <fullName evidence="2">Isochorismatase hydrolase</fullName>
    </submittedName>
</protein>
<dbReference type="InterPro" id="IPR036380">
    <property type="entry name" value="Isochorismatase-like_sf"/>
</dbReference>
<dbReference type="SUPFAM" id="SSF52499">
    <property type="entry name" value="Isochorismatase-like hydrolases"/>
    <property type="match status" value="1"/>
</dbReference>
<dbReference type="PANTHER" id="PTHR14119:SF3">
    <property type="entry name" value="ISOCHORISMATASE DOMAIN-CONTAINING PROTEIN 2"/>
    <property type="match status" value="1"/>
</dbReference>
<proteinExistence type="predicted"/>
<name>E3I364_RHOVT</name>
<dbReference type="GO" id="GO:0016787">
    <property type="term" value="F:hydrolase activity"/>
    <property type="evidence" value="ECO:0007669"/>
    <property type="project" value="UniProtKB-KW"/>
</dbReference>
<keyword evidence="3" id="KW-1185">Reference proteome</keyword>
<dbReference type="STRING" id="648757.Rvan_2200"/>
<dbReference type="AlphaFoldDB" id="E3I364"/>
<accession>E3I364</accession>
<dbReference type="Proteomes" id="UP000001399">
    <property type="component" value="Chromosome"/>
</dbReference>
<reference evidence="3" key="1">
    <citation type="journal article" date="2011" name="J. Bacteriol.">
        <title>Genome sequences of eight morphologically diverse alphaproteobacteria.</title>
        <authorList>
            <consortium name="US DOE Joint Genome Institute"/>
            <person name="Brown P.J."/>
            <person name="Kysela D.T."/>
            <person name="Buechlein A."/>
            <person name="Hemmerich C."/>
            <person name="Brun Y.V."/>
        </authorList>
    </citation>
    <scope>NUCLEOTIDE SEQUENCE [LARGE SCALE GENOMIC DNA]</scope>
    <source>
        <strain evidence="3">ATCC 17100 / ATH 3.1.1 / DSM 162 / LMG 4299</strain>
    </source>
</reference>
<dbReference type="PANTHER" id="PTHR14119">
    <property type="entry name" value="HYDROLASE"/>
    <property type="match status" value="1"/>
</dbReference>
<dbReference type="Pfam" id="PF00857">
    <property type="entry name" value="Isochorismatase"/>
    <property type="match status" value="1"/>
</dbReference>
<gene>
    <name evidence="2" type="ordered locus">Rvan_2200</name>
</gene>
<evidence type="ECO:0000313" key="2">
    <source>
        <dbReference type="EMBL" id="ADP71425.1"/>
    </source>
</evidence>
<evidence type="ECO:0000313" key="3">
    <source>
        <dbReference type="Proteomes" id="UP000001399"/>
    </source>
</evidence>